<keyword evidence="1" id="KW-0689">Ribosomal protein</keyword>
<dbReference type="PANTHER" id="PTHR11524">
    <property type="entry name" value="60S RIBOSOMAL PROTEIN L7"/>
    <property type="match status" value="1"/>
</dbReference>
<proteinExistence type="predicted"/>
<dbReference type="AlphaFoldDB" id="A0A8J6ABQ3"/>
<name>A0A8J6ABQ3_GALPY</name>
<dbReference type="GO" id="GO:0003723">
    <property type="term" value="F:RNA binding"/>
    <property type="evidence" value="ECO:0007669"/>
    <property type="project" value="TreeGrafter"/>
</dbReference>
<dbReference type="SUPFAM" id="SSF55129">
    <property type="entry name" value="Ribosomal protein L30p/L7e"/>
    <property type="match status" value="1"/>
</dbReference>
<keyword evidence="1" id="KW-0687">Ribonucleoprotein</keyword>
<sequence length="202" mass="22754">RFVPFSCVPRSCEESDSEPQSGPGELLSYPLLQPSGCQPLAETLFCLSGTVFMLYFKECSKLPLPLAGIMKGVEKKKKVPAVPETLKKKCTELRFEWLDGNFYVCMEPKLAFVTRSEITVIFSDTFVKLNKTSVNMLRIAQLNIAWGSPNTEPVNKLIYEHGYSKVSSPRGGMKKKPNHFLEGGNASNREDQINRLIERMNK</sequence>
<dbReference type="GO" id="GO:0022625">
    <property type="term" value="C:cytosolic large ribosomal subunit"/>
    <property type="evidence" value="ECO:0007669"/>
    <property type="project" value="TreeGrafter"/>
</dbReference>
<dbReference type="GO" id="GO:0000463">
    <property type="term" value="P:maturation of LSU-rRNA from tricistronic rRNA transcript (SSU-rRNA, 5.8S rRNA, LSU-rRNA)"/>
    <property type="evidence" value="ECO:0007669"/>
    <property type="project" value="TreeGrafter"/>
</dbReference>
<dbReference type="Proteomes" id="UP000700334">
    <property type="component" value="Unassembled WGS sequence"/>
</dbReference>
<dbReference type="InterPro" id="IPR039699">
    <property type="entry name" value="Ribosomal_uL30"/>
</dbReference>
<dbReference type="GO" id="GO:0003735">
    <property type="term" value="F:structural constituent of ribosome"/>
    <property type="evidence" value="ECO:0007669"/>
    <property type="project" value="TreeGrafter"/>
</dbReference>
<evidence type="ECO:0000313" key="1">
    <source>
        <dbReference type="EMBL" id="KAG8517738.1"/>
    </source>
</evidence>
<organism evidence="1 2">
    <name type="scientific">Galemys pyrenaicus</name>
    <name type="common">Iberian desman</name>
    <name type="synonym">Pyrenean desman</name>
    <dbReference type="NCBI Taxonomy" id="202257"/>
    <lineage>
        <taxon>Eukaryota</taxon>
        <taxon>Metazoa</taxon>
        <taxon>Chordata</taxon>
        <taxon>Craniata</taxon>
        <taxon>Vertebrata</taxon>
        <taxon>Euteleostomi</taxon>
        <taxon>Mammalia</taxon>
        <taxon>Eutheria</taxon>
        <taxon>Laurasiatheria</taxon>
        <taxon>Eulipotyphla</taxon>
        <taxon>Talpidae</taxon>
        <taxon>Galemys</taxon>
    </lineage>
</organism>
<dbReference type="InterPro" id="IPR036919">
    <property type="entry name" value="Ribo_uL30_ferredoxin-like_sf"/>
</dbReference>
<comment type="caution">
    <text evidence="1">The sequence shown here is derived from an EMBL/GenBank/DDBJ whole genome shotgun (WGS) entry which is preliminary data.</text>
</comment>
<feature type="non-terminal residue" evidence="1">
    <location>
        <position position="202"/>
    </location>
</feature>
<dbReference type="Gene3D" id="3.30.1390.20">
    <property type="entry name" value="Ribosomal protein L30, ferredoxin-like fold domain"/>
    <property type="match status" value="1"/>
</dbReference>
<reference evidence="1" key="1">
    <citation type="journal article" date="2021" name="Evol. Appl.">
        <title>The genome of the Pyrenean desman and the effects of bottlenecks and inbreeding on the genomic landscape of an endangered species.</title>
        <authorList>
            <person name="Escoda L."/>
            <person name="Castresana J."/>
        </authorList>
    </citation>
    <scope>NUCLEOTIDE SEQUENCE</scope>
    <source>
        <strain evidence="1">IBE-C5619</strain>
    </source>
</reference>
<keyword evidence="2" id="KW-1185">Reference proteome</keyword>
<feature type="non-terminal residue" evidence="1">
    <location>
        <position position="1"/>
    </location>
</feature>
<dbReference type="PANTHER" id="PTHR11524:SF12">
    <property type="entry name" value="LARGE RIBOSOMAL SUBUNIT PROTEIN UL30"/>
    <property type="match status" value="1"/>
</dbReference>
<dbReference type="EMBL" id="JAGFMF010011644">
    <property type="protein sequence ID" value="KAG8517738.1"/>
    <property type="molecule type" value="Genomic_DNA"/>
</dbReference>
<protein>
    <submittedName>
        <fullName evidence="1">60S ribosomal protein L7</fullName>
    </submittedName>
</protein>
<evidence type="ECO:0000313" key="2">
    <source>
        <dbReference type="Proteomes" id="UP000700334"/>
    </source>
</evidence>
<accession>A0A8J6ABQ3</accession>
<gene>
    <name evidence="1" type="ORF">J0S82_017221</name>
</gene>